<comment type="caution">
    <text evidence="1">The sequence shown here is derived from an EMBL/GenBank/DDBJ whole genome shotgun (WGS) entry which is preliminary data.</text>
</comment>
<dbReference type="EMBL" id="JAUHJS010000003">
    <property type="protein sequence ID" value="MDN4165150.1"/>
    <property type="molecule type" value="Genomic_DNA"/>
</dbReference>
<accession>A0ABT8F3W7</accession>
<dbReference type="Proteomes" id="UP001168552">
    <property type="component" value="Unassembled WGS sequence"/>
</dbReference>
<name>A0ABT8F3W7_9BACT</name>
<sequence>MWKAEQGFAQMASDSSVKQAFLHFLHPEAYVFTPKAENGHAVYSQRPEGGPLLEWAPAWVVVSQSGEMALSTGCFQVLQRDNRELLAQGQFVSVWMKDSLGNWRVMADMGNVGDCSAAAFPASRQLNGLNEARDKKLPQAVNLDHFAAGSGIHASGKGIHFREQMKDNDLLEVLAVDHAEILYSQHSQAGDMAYSLGRYERKTEDKILSGSFLAIWHRHQEGWKILWYIQNE</sequence>
<dbReference type="RefSeq" id="WP_320003679.1">
    <property type="nucleotide sequence ID" value="NZ_JAUHJS010000003.1"/>
</dbReference>
<reference evidence="1" key="1">
    <citation type="submission" date="2023-06" db="EMBL/GenBank/DDBJ databases">
        <title>Cytophagales bacterium Strain LB-30, isolated from soil.</title>
        <authorList>
            <person name="Liu B."/>
        </authorList>
    </citation>
    <scope>NUCLEOTIDE SEQUENCE</scope>
    <source>
        <strain evidence="1">LB-30</strain>
    </source>
</reference>
<evidence type="ECO:0000313" key="2">
    <source>
        <dbReference type="Proteomes" id="UP001168552"/>
    </source>
</evidence>
<protein>
    <recommendedName>
        <fullName evidence="3">DUF4440 domain-containing protein</fullName>
    </recommendedName>
</protein>
<proteinExistence type="predicted"/>
<dbReference type="Gene3D" id="3.10.450.50">
    <property type="match status" value="2"/>
</dbReference>
<evidence type="ECO:0000313" key="1">
    <source>
        <dbReference type="EMBL" id="MDN4165150.1"/>
    </source>
</evidence>
<keyword evidence="2" id="KW-1185">Reference proteome</keyword>
<gene>
    <name evidence="1" type="ORF">QWY31_06535</name>
</gene>
<organism evidence="1 2">
    <name type="scientific">Shiella aurantiaca</name>
    <dbReference type="NCBI Taxonomy" id="3058365"/>
    <lineage>
        <taxon>Bacteria</taxon>
        <taxon>Pseudomonadati</taxon>
        <taxon>Bacteroidota</taxon>
        <taxon>Cytophagia</taxon>
        <taxon>Cytophagales</taxon>
        <taxon>Shiellaceae</taxon>
        <taxon>Shiella</taxon>
    </lineage>
</organism>
<evidence type="ECO:0008006" key="3">
    <source>
        <dbReference type="Google" id="ProtNLM"/>
    </source>
</evidence>